<feature type="transmembrane region" description="Helical" evidence="2">
    <location>
        <begin position="29"/>
        <end position="49"/>
    </location>
</feature>
<dbReference type="Pfam" id="PF13858">
    <property type="entry name" value="DUF4199"/>
    <property type="match status" value="1"/>
</dbReference>
<evidence type="ECO:0000313" key="3">
    <source>
        <dbReference type="EMBL" id="GAL86468.1"/>
    </source>
</evidence>
<keyword evidence="2" id="KW-0472">Membrane</keyword>
<dbReference type="RefSeq" id="WP_045466439.1">
    <property type="nucleotide sequence ID" value="NZ_BBLT01000008.1"/>
</dbReference>
<feature type="region of interest" description="Disordered" evidence="1">
    <location>
        <begin position="164"/>
        <end position="186"/>
    </location>
</feature>
<dbReference type="InterPro" id="IPR025250">
    <property type="entry name" value="DUF4199"/>
</dbReference>
<accession>A0A098LJW2</accession>
<feature type="transmembrane region" description="Helical" evidence="2">
    <location>
        <begin position="134"/>
        <end position="156"/>
    </location>
</feature>
<comment type="caution">
    <text evidence="3">The sequence shown here is derived from an EMBL/GenBank/DDBJ whole genome shotgun (WGS) entry which is preliminary data.</text>
</comment>
<evidence type="ECO:0000256" key="2">
    <source>
        <dbReference type="SAM" id="Phobius"/>
    </source>
</evidence>
<reference evidence="3 4" key="1">
    <citation type="submission" date="2014-09" db="EMBL/GenBank/DDBJ databases">
        <title>Sporocytophaga myxococcoides PG-01 genome sequencing.</title>
        <authorList>
            <person name="Liu L."/>
            <person name="Gao P.J."/>
            <person name="Chen G.J."/>
            <person name="Wang L.S."/>
        </authorList>
    </citation>
    <scope>NUCLEOTIDE SEQUENCE [LARGE SCALE GENOMIC DNA]</scope>
    <source>
        <strain evidence="3 4">PG-01</strain>
    </source>
</reference>
<organism evidence="3 4">
    <name type="scientific">Sporocytophaga myxococcoides</name>
    <dbReference type="NCBI Taxonomy" id="153721"/>
    <lineage>
        <taxon>Bacteria</taxon>
        <taxon>Pseudomonadati</taxon>
        <taxon>Bacteroidota</taxon>
        <taxon>Cytophagia</taxon>
        <taxon>Cytophagales</taxon>
        <taxon>Cytophagaceae</taxon>
        <taxon>Sporocytophaga</taxon>
    </lineage>
</organism>
<keyword evidence="2" id="KW-1133">Transmembrane helix</keyword>
<gene>
    <name evidence="3" type="ORF">MYP_3697</name>
</gene>
<dbReference type="STRING" id="153721.MYP_3697"/>
<evidence type="ECO:0000313" key="4">
    <source>
        <dbReference type="Proteomes" id="UP000030185"/>
    </source>
</evidence>
<protein>
    <recommendedName>
        <fullName evidence="5">DUF4199 domain-containing protein</fullName>
    </recommendedName>
</protein>
<evidence type="ECO:0000256" key="1">
    <source>
        <dbReference type="SAM" id="MobiDB-lite"/>
    </source>
</evidence>
<proteinExistence type="predicted"/>
<evidence type="ECO:0008006" key="5">
    <source>
        <dbReference type="Google" id="ProtNLM"/>
    </source>
</evidence>
<feature type="compositionally biased region" description="Acidic residues" evidence="1">
    <location>
        <begin position="176"/>
        <end position="186"/>
    </location>
</feature>
<feature type="transmembrane region" description="Helical" evidence="2">
    <location>
        <begin position="7"/>
        <end position="23"/>
    </location>
</feature>
<dbReference type="Proteomes" id="UP000030185">
    <property type="component" value="Unassembled WGS sequence"/>
</dbReference>
<dbReference type="AlphaFoldDB" id="A0A098LJW2"/>
<dbReference type="OrthoDB" id="1122768at2"/>
<keyword evidence="4" id="KW-1185">Reference proteome</keyword>
<dbReference type="EMBL" id="BBLT01000008">
    <property type="protein sequence ID" value="GAL86468.1"/>
    <property type="molecule type" value="Genomic_DNA"/>
</dbReference>
<sequence length="186" mass="20844">MDKRVSYGLITGSAAGIWLVVYYEYIYRIAPFLGLIGWIILGIGIYLGIKTARECIYQGKISFSQAVMAGVIISFFAGLVTGIFNFIYVKWINTNFLEFLISESKNLMTGKASPEEIQKQIEEIKKSFSPSQQFFASVTGTLFYGLIISLVVAIILRNKNPHDFSQPGQKKSDNDSIVDTDNEEIK</sequence>
<keyword evidence="2" id="KW-0812">Transmembrane</keyword>
<name>A0A098LJW2_9BACT</name>
<feature type="transmembrane region" description="Helical" evidence="2">
    <location>
        <begin position="61"/>
        <end position="88"/>
    </location>
</feature>